<name>A0A9P1H6A2_9PEZI</name>
<reference evidence="2" key="1">
    <citation type="submission" date="2022-11" db="EMBL/GenBank/DDBJ databases">
        <authorList>
            <person name="Scott C."/>
            <person name="Bruce N."/>
        </authorList>
    </citation>
    <scope>NUCLEOTIDE SEQUENCE</scope>
</reference>
<dbReference type="AlphaFoldDB" id="A0A9P1H6A2"/>
<feature type="compositionally biased region" description="Polar residues" evidence="1">
    <location>
        <begin position="164"/>
        <end position="173"/>
    </location>
</feature>
<protein>
    <submittedName>
        <fullName evidence="2">Uncharacterized protein</fullName>
    </submittedName>
</protein>
<keyword evidence="3" id="KW-1185">Reference proteome</keyword>
<dbReference type="Proteomes" id="UP000838763">
    <property type="component" value="Unassembled WGS sequence"/>
</dbReference>
<feature type="region of interest" description="Disordered" evidence="1">
    <location>
        <begin position="164"/>
        <end position="194"/>
    </location>
</feature>
<organism evidence="2 3">
    <name type="scientific">Parascedosporium putredinis</name>
    <dbReference type="NCBI Taxonomy" id="1442378"/>
    <lineage>
        <taxon>Eukaryota</taxon>
        <taxon>Fungi</taxon>
        <taxon>Dikarya</taxon>
        <taxon>Ascomycota</taxon>
        <taxon>Pezizomycotina</taxon>
        <taxon>Sordariomycetes</taxon>
        <taxon>Hypocreomycetidae</taxon>
        <taxon>Microascales</taxon>
        <taxon>Microascaceae</taxon>
        <taxon>Parascedosporium</taxon>
    </lineage>
</organism>
<accession>A0A9P1H6A2</accession>
<gene>
    <name evidence="2" type="ORF">PPNO1_LOCUS5996</name>
</gene>
<comment type="caution">
    <text evidence="2">The sequence shown here is derived from an EMBL/GenBank/DDBJ whole genome shotgun (WGS) entry which is preliminary data.</text>
</comment>
<evidence type="ECO:0000313" key="3">
    <source>
        <dbReference type="Proteomes" id="UP000838763"/>
    </source>
</evidence>
<evidence type="ECO:0000313" key="2">
    <source>
        <dbReference type="EMBL" id="CAI4216338.1"/>
    </source>
</evidence>
<sequence length="438" mass="48160">MGPGQEYQSRAAVTDWGDMAALGPNLGGIEPFEEQLSAGAVPLGLRRTLDPVTLNDVIALGPVLSGFTGDHDNPNSYAALDTYPYNPNNPLYATTSMIPDIPRTVFTEATSISGRTHQSPYATSDCARSRTGEPFLSLNPSYSHSDAFGPVSDIGYQPLLSPQDRSVMQQGAPSSGPYKLPVRPGTSEAPCLRPSPEEPCEGCKKVAAGNKWSTFCHPFDFSDLIKHGSICHLNGGEISLPAVVDIPGLCSILRYCQNVSIRFGDTSADVFRIDIDKSLQYLEGLADRASKYLVSEASSLTRFNLQSFLDSEKVEETGGGVKWQDCIHSPNGGENDLRRVELHGFDALQKAFQSISNEGCPIKAQRLPGQITNLLLALRRQYWSLERYQSRNDLEPVRLCLPPLELDRPSEGLNRITKKYKRPRCRQKSRTGTDYLFK</sequence>
<evidence type="ECO:0000256" key="1">
    <source>
        <dbReference type="SAM" id="MobiDB-lite"/>
    </source>
</evidence>
<proteinExistence type="predicted"/>
<dbReference type="EMBL" id="CALLCH030000015">
    <property type="protein sequence ID" value="CAI4216338.1"/>
    <property type="molecule type" value="Genomic_DNA"/>
</dbReference>